<dbReference type="InterPro" id="IPR002495">
    <property type="entry name" value="Glyco_trans_8"/>
</dbReference>
<organism evidence="1 2">
    <name type="scientific">Polarella glacialis</name>
    <name type="common">Dinoflagellate</name>
    <dbReference type="NCBI Taxonomy" id="89957"/>
    <lineage>
        <taxon>Eukaryota</taxon>
        <taxon>Sar</taxon>
        <taxon>Alveolata</taxon>
        <taxon>Dinophyceae</taxon>
        <taxon>Suessiales</taxon>
        <taxon>Suessiaceae</taxon>
        <taxon>Polarella</taxon>
    </lineage>
</organism>
<dbReference type="PANTHER" id="PTHR11183">
    <property type="entry name" value="GLYCOGENIN SUBFAMILY MEMBER"/>
    <property type="match status" value="1"/>
</dbReference>
<evidence type="ECO:0000313" key="1">
    <source>
        <dbReference type="EMBL" id="CAE8647651.1"/>
    </source>
</evidence>
<reference evidence="1" key="1">
    <citation type="submission" date="2021-02" db="EMBL/GenBank/DDBJ databases">
        <authorList>
            <person name="Dougan E. K."/>
            <person name="Rhodes N."/>
            <person name="Thang M."/>
            <person name="Chan C."/>
        </authorList>
    </citation>
    <scope>NUCLEOTIDE SEQUENCE</scope>
</reference>
<dbReference type="InterPro" id="IPR050587">
    <property type="entry name" value="GNT1/Glycosyltrans_8"/>
</dbReference>
<name>A0A813ICK0_POLGL</name>
<dbReference type="InterPro" id="IPR029044">
    <property type="entry name" value="Nucleotide-diphossugar_trans"/>
</dbReference>
<sequence length="306" mass="33345">ADPLLNPLRAVLTGFTCAACGRFDAAGGSEGPGGFACGRCAAGICEQSRAYASLIYGDSPQYVAGALALGYSLEASGTQHDRVLLHTHDVPEEALQLLGQLWKLQKVAYVSSAADLHVASERAAARFRNVFTKLQIFNPAALPYDRVAFLDLDMIVLRNVDELFEVRPPAAMSTGKRGGFATATPGHGRRMDPRSCYVNAGTMVVAPSQELFELLVADVHEPDPQWHHSAWSPEQSYLSSVMAGEWSHVSQLYNFEVQLHSGVPLSQQWQTAKAMDVAVAHFSGKRKVWEIEPDEELPVLACDYSR</sequence>
<dbReference type="GO" id="GO:0016757">
    <property type="term" value="F:glycosyltransferase activity"/>
    <property type="evidence" value="ECO:0007669"/>
    <property type="project" value="InterPro"/>
</dbReference>
<evidence type="ECO:0000313" key="2">
    <source>
        <dbReference type="Proteomes" id="UP000626109"/>
    </source>
</evidence>
<feature type="non-terminal residue" evidence="1">
    <location>
        <position position="1"/>
    </location>
</feature>
<dbReference type="Proteomes" id="UP000626109">
    <property type="component" value="Unassembled WGS sequence"/>
</dbReference>
<feature type="non-terminal residue" evidence="1">
    <location>
        <position position="306"/>
    </location>
</feature>
<accession>A0A813ICK0</accession>
<evidence type="ECO:0008006" key="3">
    <source>
        <dbReference type="Google" id="ProtNLM"/>
    </source>
</evidence>
<proteinExistence type="predicted"/>
<dbReference type="AlphaFoldDB" id="A0A813ICK0"/>
<dbReference type="Pfam" id="PF01501">
    <property type="entry name" value="Glyco_transf_8"/>
    <property type="match status" value="1"/>
</dbReference>
<gene>
    <name evidence="1" type="ORF">PGLA2088_LOCUS5868</name>
</gene>
<dbReference type="Gene3D" id="3.90.550.10">
    <property type="entry name" value="Spore Coat Polysaccharide Biosynthesis Protein SpsA, Chain A"/>
    <property type="match status" value="1"/>
</dbReference>
<dbReference type="EMBL" id="CAJNNW010005706">
    <property type="protein sequence ID" value="CAE8647651.1"/>
    <property type="molecule type" value="Genomic_DNA"/>
</dbReference>
<comment type="caution">
    <text evidence="1">The sequence shown here is derived from an EMBL/GenBank/DDBJ whole genome shotgun (WGS) entry which is preliminary data.</text>
</comment>
<dbReference type="SUPFAM" id="SSF53448">
    <property type="entry name" value="Nucleotide-diphospho-sugar transferases"/>
    <property type="match status" value="1"/>
</dbReference>
<protein>
    <recommendedName>
        <fullName evidence="3">Hexosyltransferase</fullName>
    </recommendedName>
</protein>